<dbReference type="PROSITE" id="PS51462">
    <property type="entry name" value="NUDIX"/>
    <property type="match status" value="1"/>
</dbReference>
<organism evidence="8 9">
    <name type="scientific">Kitasatospora nipponensis</name>
    <dbReference type="NCBI Taxonomy" id="258049"/>
    <lineage>
        <taxon>Bacteria</taxon>
        <taxon>Bacillati</taxon>
        <taxon>Actinomycetota</taxon>
        <taxon>Actinomycetes</taxon>
        <taxon>Kitasatosporales</taxon>
        <taxon>Streptomycetaceae</taxon>
        <taxon>Kitasatospora</taxon>
    </lineage>
</organism>
<proteinExistence type="inferred from homology"/>
<comment type="cofactor">
    <cofactor evidence="1">
        <name>Mg(2+)</name>
        <dbReference type="ChEBI" id="CHEBI:18420"/>
    </cofactor>
</comment>
<dbReference type="PANTHER" id="PTHR43046:SF12">
    <property type="entry name" value="GDP-MANNOSE MANNOSYL HYDROLASE"/>
    <property type="match status" value="1"/>
</dbReference>
<dbReference type="InterPro" id="IPR020476">
    <property type="entry name" value="Nudix_hydrolase"/>
</dbReference>
<evidence type="ECO:0000256" key="5">
    <source>
        <dbReference type="RuleBase" id="RU003476"/>
    </source>
</evidence>
<dbReference type="CDD" id="cd04685">
    <property type="entry name" value="NUDIX_Hydrolase"/>
    <property type="match status" value="1"/>
</dbReference>
<comment type="similarity">
    <text evidence="2 5">Belongs to the Nudix hydrolase family.</text>
</comment>
<protein>
    <recommendedName>
        <fullName evidence="7">Nudix hydrolase domain-containing protein</fullName>
    </recommendedName>
</protein>
<keyword evidence="9" id="KW-1185">Reference proteome</keyword>
<evidence type="ECO:0000256" key="2">
    <source>
        <dbReference type="ARBA" id="ARBA00005582"/>
    </source>
</evidence>
<evidence type="ECO:0000256" key="4">
    <source>
        <dbReference type="ARBA" id="ARBA00022842"/>
    </source>
</evidence>
<keyword evidence="3 5" id="KW-0378">Hydrolase</keyword>
<evidence type="ECO:0000256" key="1">
    <source>
        <dbReference type="ARBA" id="ARBA00001946"/>
    </source>
</evidence>
<reference evidence="8 9" key="1">
    <citation type="journal article" date="2019" name="Int. J. Syst. Evol. Microbiol.">
        <title>The Global Catalogue of Microorganisms (GCM) 10K type strain sequencing project: providing services to taxonomists for standard genome sequencing and annotation.</title>
        <authorList>
            <consortium name="The Broad Institute Genomics Platform"/>
            <consortium name="The Broad Institute Genome Sequencing Center for Infectious Disease"/>
            <person name="Wu L."/>
            <person name="Ma J."/>
        </authorList>
    </citation>
    <scope>NUCLEOTIDE SEQUENCE [LARGE SCALE GENOMIC DNA]</scope>
    <source>
        <strain evidence="8 9">JCM 13004</strain>
    </source>
</reference>
<feature type="domain" description="Nudix hydrolase" evidence="7">
    <location>
        <begin position="1"/>
        <end position="130"/>
    </location>
</feature>
<dbReference type="Pfam" id="PF00293">
    <property type="entry name" value="NUDIX"/>
    <property type="match status" value="1"/>
</dbReference>
<dbReference type="Proteomes" id="UP001500037">
    <property type="component" value="Unassembled WGS sequence"/>
</dbReference>
<dbReference type="Gene3D" id="3.90.79.10">
    <property type="entry name" value="Nucleoside Triphosphate Pyrophosphohydrolase"/>
    <property type="match status" value="1"/>
</dbReference>
<feature type="region of interest" description="Disordered" evidence="6">
    <location>
        <begin position="22"/>
        <end position="48"/>
    </location>
</feature>
<sequence>MVVDPDGAVFLLRSENVEVGPHWCPPGGGLDPGESPEEGARRELREETGWEDLEPEALLCTWEHDFTRHGVPVRQHEHVYLARGPRRGPLGDVSQAHAVDRILAWRWWSPEDLADRDAEPLWPPTLPALVEAVRTAWAAGRPGPSPAHLGYLPNPPGAPAPARPSSGG</sequence>
<dbReference type="InterPro" id="IPR000086">
    <property type="entry name" value="NUDIX_hydrolase_dom"/>
</dbReference>
<feature type="region of interest" description="Disordered" evidence="6">
    <location>
        <begin position="139"/>
        <end position="168"/>
    </location>
</feature>
<dbReference type="SUPFAM" id="SSF55811">
    <property type="entry name" value="Nudix"/>
    <property type="match status" value="1"/>
</dbReference>
<evidence type="ECO:0000313" key="9">
    <source>
        <dbReference type="Proteomes" id="UP001500037"/>
    </source>
</evidence>
<accession>A0ABN1TA48</accession>
<dbReference type="PANTHER" id="PTHR43046">
    <property type="entry name" value="GDP-MANNOSE MANNOSYL HYDROLASE"/>
    <property type="match status" value="1"/>
</dbReference>
<evidence type="ECO:0000259" key="7">
    <source>
        <dbReference type="PROSITE" id="PS51462"/>
    </source>
</evidence>
<feature type="compositionally biased region" description="Pro residues" evidence="6">
    <location>
        <begin position="153"/>
        <end position="162"/>
    </location>
</feature>
<gene>
    <name evidence="8" type="ORF">GCM10009665_78350</name>
</gene>
<name>A0ABN1TA48_9ACTN</name>
<dbReference type="EMBL" id="BAAALF010000396">
    <property type="protein sequence ID" value="GAA1070568.1"/>
    <property type="molecule type" value="Genomic_DNA"/>
</dbReference>
<comment type="caution">
    <text evidence="8">The sequence shown here is derived from an EMBL/GenBank/DDBJ whole genome shotgun (WGS) entry which is preliminary data.</text>
</comment>
<dbReference type="InterPro" id="IPR015797">
    <property type="entry name" value="NUDIX_hydrolase-like_dom_sf"/>
</dbReference>
<evidence type="ECO:0000256" key="3">
    <source>
        <dbReference type="ARBA" id="ARBA00022801"/>
    </source>
</evidence>
<dbReference type="InterPro" id="IPR020084">
    <property type="entry name" value="NUDIX_hydrolase_CS"/>
</dbReference>
<feature type="compositionally biased region" description="Basic and acidic residues" evidence="6">
    <location>
        <begin position="38"/>
        <end position="48"/>
    </location>
</feature>
<dbReference type="PROSITE" id="PS00893">
    <property type="entry name" value="NUDIX_BOX"/>
    <property type="match status" value="1"/>
</dbReference>
<keyword evidence="4" id="KW-0460">Magnesium</keyword>
<evidence type="ECO:0000256" key="6">
    <source>
        <dbReference type="SAM" id="MobiDB-lite"/>
    </source>
</evidence>
<evidence type="ECO:0000313" key="8">
    <source>
        <dbReference type="EMBL" id="GAA1070568.1"/>
    </source>
</evidence>
<dbReference type="PRINTS" id="PR00502">
    <property type="entry name" value="NUDIXFAMILY"/>
</dbReference>